<dbReference type="GO" id="GO:0005829">
    <property type="term" value="C:cytosol"/>
    <property type="evidence" value="ECO:0007669"/>
    <property type="project" value="TreeGrafter"/>
</dbReference>
<dbReference type="SUPFAM" id="SSF50621">
    <property type="entry name" value="Alanine racemase C-terminal domain-like"/>
    <property type="match status" value="1"/>
</dbReference>
<dbReference type="GO" id="GO:0030170">
    <property type="term" value="F:pyridoxal phosphate binding"/>
    <property type="evidence" value="ECO:0007669"/>
    <property type="project" value="UniProtKB-UniRule"/>
</dbReference>
<reference evidence="9 10" key="1">
    <citation type="submission" date="2020-10" db="EMBL/GenBank/DDBJ databases">
        <title>Wide distribution of Phycisphaera-like planctomycetes from WD2101 soil group in peatlands and genome analysis of the first cultivated representative.</title>
        <authorList>
            <person name="Dedysh S.N."/>
            <person name="Beletsky A.V."/>
            <person name="Ivanova A."/>
            <person name="Kulichevskaya I.S."/>
            <person name="Suzina N.E."/>
            <person name="Philippov D.A."/>
            <person name="Rakitin A.L."/>
            <person name="Mardanov A.V."/>
            <person name="Ravin N.V."/>
        </authorList>
    </citation>
    <scope>NUCLEOTIDE SEQUENCE [LARGE SCALE GENOMIC DNA]</scope>
    <source>
        <strain evidence="9 10">M1803</strain>
    </source>
</reference>
<dbReference type="InterPro" id="IPR011079">
    <property type="entry name" value="Ala_racemase_C"/>
</dbReference>
<dbReference type="InterPro" id="IPR000821">
    <property type="entry name" value="Ala_racemase"/>
</dbReference>
<dbReference type="NCBIfam" id="TIGR00492">
    <property type="entry name" value="alr"/>
    <property type="match status" value="1"/>
</dbReference>
<dbReference type="Pfam" id="PF00842">
    <property type="entry name" value="Ala_racemase_C"/>
    <property type="match status" value="1"/>
</dbReference>
<evidence type="ECO:0000256" key="2">
    <source>
        <dbReference type="ARBA" id="ARBA00022898"/>
    </source>
</evidence>
<evidence type="ECO:0000256" key="6">
    <source>
        <dbReference type="PIRSR" id="PIRSR600821-52"/>
    </source>
</evidence>
<dbReference type="GO" id="GO:0030632">
    <property type="term" value="P:D-alanine biosynthetic process"/>
    <property type="evidence" value="ECO:0007669"/>
    <property type="project" value="UniProtKB-UniRule"/>
</dbReference>
<feature type="active site" description="Proton acceptor; specific for D-alanine" evidence="4">
    <location>
        <position position="47"/>
    </location>
</feature>
<proteinExistence type="inferred from homology"/>
<dbReference type="PANTHER" id="PTHR30511:SF0">
    <property type="entry name" value="ALANINE RACEMASE, CATABOLIC-RELATED"/>
    <property type="match status" value="1"/>
</dbReference>
<feature type="active site" description="Proton acceptor; specific for L-alanine" evidence="4">
    <location>
        <position position="287"/>
    </location>
</feature>
<evidence type="ECO:0000256" key="4">
    <source>
        <dbReference type="HAMAP-Rule" id="MF_01201"/>
    </source>
</evidence>
<comment type="similarity">
    <text evidence="4">Belongs to the alanine racemase family.</text>
</comment>
<feature type="binding site" evidence="4 6">
    <location>
        <position position="158"/>
    </location>
    <ligand>
        <name>substrate</name>
    </ligand>
</feature>
<organism evidence="9 10">
    <name type="scientific">Humisphaera borealis</name>
    <dbReference type="NCBI Taxonomy" id="2807512"/>
    <lineage>
        <taxon>Bacteria</taxon>
        <taxon>Pseudomonadati</taxon>
        <taxon>Planctomycetota</taxon>
        <taxon>Phycisphaerae</taxon>
        <taxon>Tepidisphaerales</taxon>
        <taxon>Tepidisphaeraceae</taxon>
        <taxon>Humisphaera</taxon>
    </lineage>
</organism>
<gene>
    <name evidence="9" type="primary">alr</name>
    <name evidence="9" type="ORF">IPV69_05640</name>
</gene>
<dbReference type="PANTHER" id="PTHR30511">
    <property type="entry name" value="ALANINE RACEMASE"/>
    <property type="match status" value="1"/>
</dbReference>
<dbReference type="SUPFAM" id="SSF51419">
    <property type="entry name" value="PLP-binding barrel"/>
    <property type="match status" value="1"/>
</dbReference>
<evidence type="ECO:0000256" key="7">
    <source>
        <dbReference type="SAM" id="MobiDB-lite"/>
    </source>
</evidence>
<dbReference type="Gene3D" id="2.40.37.10">
    <property type="entry name" value="Lyase, Ornithine Decarboxylase, Chain A, domain 1"/>
    <property type="match status" value="1"/>
</dbReference>
<feature type="region of interest" description="Disordered" evidence="7">
    <location>
        <begin position="393"/>
        <end position="414"/>
    </location>
</feature>
<protein>
    <recommendedName>
        <fullName evidence="4">Alanine racemase</fullName>
        <ecNumber evidence="4">5.1.1.1</ecNumber>
    </recommendedName>
</protein>
<feature type="binding site" evidence="4 6">
    <location>
        <position position="335"/>
    </location>
    <ligand>
        <name>substrate</name>
    </ligand>
</feature>
<dbReference type="Gene3D" id="3.20.20.10">
    <property type="entry name" value="Alanine racemase"/>
    <property type="match status" value="1"/>
</dbReference>
<evidence type="ECO:0000259" key="8">
    <source>
        <dbReference type="SMART" id="SM01005"/>
    </source>
</evidence>
<evidence type="ECO:0000256" key="3">
    <source>
        <dbReference type="ARBA" id="ARBA00023235"/>
    </source>
</evidence>
<dbReference type="SMART" id="SM01005">
    <property type="entry name" value="Ala_racemase_C"/>
    <property type="match status" value="1"/>
</dbReference>
<dbReference type="AlphaFoldDB" id="A0A7M2X152"/>
<name>A0A7M2X152_9BACT</name>
<keyword evidence="2 4" id="KW-0663">Pyridoxal phosphate</keyword>
<feature type="domain" description="Alanine racemase C-terminal" evidence="8">
    <location>
        <begin position="266"/>
        <end position="394"/>
    </location>
</feature>
<dbReference type="PRINTS" id="PR00992">
    <property type="entry name" value="ALARACEMASE"/>
</dbReference>
<dbReference type="Pfam" id="PF01168">
    <property type="entry name" value="Ala_racemase_N"/>
    <property type="match status" value="1"/>
</dbReference>
<accession>A0A7M2X152</accession>
<dbReference type="GO" id="GO:0008784">
    <property type="term" value="F:alanine racemase activity"/>
    <property type="evidence" value="ECO:0007669"/>
    <property type="project" value="UniProtKB-UniRule"/>
</dbReference>
<comment type="cofactor">
    <cofactor evidence="1 4 5">
        <name>pyridoxal 5'-phosphate</name>
        <dbReference type="ChEBI" id="CHEBI:597326"/>
    </cofactor>
</comment>
<dbReference type="RefSeq" id="WP_206293945.1">
    <property type="nucleotide sequence ID" value="NZ_CP063458.1"/>
</dbReference>
<comment type="pathway">
    <text evidence="4">Amino-acid biosynthesis; D-alanine biosynthesis; D-alanine from L-alanine: step 1/1.</text>
</comment>
<keyword evidence="3 4" id="KW-0413">Isomerase</keyword>
<dbReference type="Proteomes" id="UP000593765">
    <property type="component" value="Chromosome"/>
</dbReference>
<dbReference type="EMBL" id="CP063458">
    <property type="protein sequence ID" value="QOV90841.1"/>
    <property type="molecule type" value="Genomic_DNA"/>
</dbReference>
<sequence length="414" mass="44853">MDATPTIDIRHTLGEPRVLISRRSLLHNAGVIRRALSPGVRLCAMLKADAYGHGALIAADTLCNFCNDGSGKPPADTIAVASIDEAMALPDLRVPVLVFRPLENAFIGRQRLKIEEAIRHGWVLTVCSLSGVEDIARIALQVGRRANVQVMVDTGMVRSGVDVAALPGMLQHIEARPSIKLWGICTHFASAENPESAFTLEQSRRFHLATDPVGAAYGGRLTRHAANSGALFFHRTTHADMVRPGLALYGIDPSGRPTMDRPLKPVLKWLAPIVGIQEVSAGSTVGYGQTWCARRPTRVGLLPIGYADGYPRSFSNGAKVLLHGRAAAVIGRVSMDMTTVDLTDHPDAHVGEEVTLLDDNPLSPVSVYELARWSNTIPYEILSRIGARIKRVPTDPEDAPFEESEAETSDQDFT</sequence>
<dbReference type="UniPathway" id="UPA00042">
    <property type="reaction ID" value="UER00497"/>
</dbReference>
<dbReference type="CDD" id="cd00430">
    <property type="entry name" value="PLPDE_III_AR"/>
    <property type="match status" value="1"/>
</dbReference>
<evidence type="ECO:0000256" key="5">
    <source>
        <dbReference type="PIRSR" id="PIRSR600821-50"/>
    </source>
</evidence>
<evidence type="ECO:0000313" key="9">
    <source>
        <dbReference type="EMBL" id="QOV90841.1"/>
    </source>
</evidence>
<evidence type="ECO:0000313" key="10">
    <source>
        <dbReference type="Proteomes" id="UP000593765"/>
    </source>
</evidence>
<dbReference type="InterPro" id="IPR009006">
    <property type="entry name" value="Ala_racemase/Decarboxylase_C"/>
</dbReference>
<dbReference type="InterPro" id="IPR029066">
    <property type="entry name" value="PLP-binding_barrel"/>
</dbReference>
<feature type="compositionally biased region" description="Acidic residues" evidence="7">
    <location>
        <begin position="395"/>
        <end position="414"/>
    </location>
</feature>
<feature type="modified residue" description="N6-(pyridoxal phosphate)lysine" evidence="4 5">
    <location>
        <position position="47"/>
    </location>
</feature>
<comment type="function">
    <text evidence="4">Catalyzes the interconversion of L-alanine and D-alanine. May also act on other amino acids.</text>
</comment>
<dbReference type="InterPro" id="IPR001608">
    <property type="entry name" value="Ala_racemase_N"/>
</dbReference>
<evidence type="ECO:0000256" key="1">
    <source>
        <dbReference type="ARBA" id="ARBA00001933"/>
    </source>
</evidence>
<comment type="catalytic activity">
    <reaction evidence="4">
        <text>L-alanine = D-alanine</text>
        <dbReference type="Rhea" id="RHEA:20249"/>
        <dbReference type="ChEBI" id="CHEBI:57416"/>
        <dbReference type="ChEBI" id="CHEBI:57972"/>
        <dbReference type="EC" id="5.1.1.1"/>
    </reaction>
</comment>
<keyword evidence="10" id="KW-1185">Reference proteome</keyword>
<dbReference type="EC" id="5.1.1.1" evidence="4"/>
<dbReference type="HAMAP" id="MF_01201">
    <property type="entry name" value="Ala_racemase"/>
    <property type="match status" value="1"/>
</dbReference>
<dbReference type="KEGG" id="hbs:IPV69_05640"/>